<organism evidence="1">
    <name type="scientific">Thermocrinis ruber</name>
    <dbReference type="NCBI Taxonomy" id="75906"/>
    <lineage>
        <taxon>Bacteria</taxon>
        <taxon>Pseudomonadati</taxon>
        <taxon>Aquificota</taxon>
        <taxon>Aquificia</taxon>
        <taxon>Aquificales</taxon>
        <taxon>Aquificaceae</taxon>
        <taxon>Thermocrinis</taxon>
    </lineage>
</organism>
<comment type="caution">
    <text evidence="1">The sequence shown here is derived from an EMBL/GenBank/DDBJ whole genome shotgun (WGS) entry which is preliminary data.</text>
</comment>
<dbReference type="EMBL" id="DSAC01000070">
    <property type="protein sequence ID" value="HHO74154.1"/>
    <property type="molecule type" value="Genomic_DNA"/>
</dbReference>
<protein>
    <submittedName>
        <fullName evidence="1">Uncharacterized protein</fullName>
    </submittedName>
</protein>
<name>A0A7C5X4S3_9AQUI</name>
<proteinExistence type="predicted"/>
<accession>A0A7C5X4S3</accession>
<dbReference type="InterPro" id="IPR006311">
    <property type="entry name" value="TAT_signal"/>
</dbReference>
<reference evidence="1" key="1">
    <citation type="journal article" date="2020" name="mSystems">
        <title>Genome- and Community-Level Interaction Insights into Carbon Utilization and Element Cycling Functions of Hydrothermarchaeota in Hydrothermal Sediment.</title>
        <authorList>
            <person name="Zhou Z."/>
            <person name="Liu Y."/>
            <person name="Xu W."/>
            <person name="Pan J."/>
            <person name="Luo Z.H."/>
            <person name="Li M."/>
        </authorList>
    </citation>
    <scope>NUCLEOTIDE SEQUENCE [LARGE SCALE GENOMIC DNA]</scope>
    <source>
        <strain evidence="1">SpSt-114</strain>
    </source>
</reference>
<gene>
    <name evidence="1" type="ORF">ENN04_05870</name>
</gene>
<evidence type="ECO:0000313" key="1">
    <source>
        <dbReference type="EMBL" id="HHO74154.1"/>
    </source>
</evidence>
<dbReference type="AlphaFoldDB" id="A0A7C5X4S3"/>
<dbReference type="PROSITE" id="PS51318">
    <property type="entry name" value="TAT"/>
    <property type="match status" value="1"/>
</dbReference>
<sequence>MSCGITRRELFTAAAGAPLLSLLPESAFAEVELLPMGCFSCSISICFCKKPPMPFLKASYWFPVGFLEANRECEFLTSMIPIVGSLVETPLRALCQTVPIVLGTSGVKTGPTSAGQDYMRFHARWYSLPKPLHGWVEKVLLTMHFCPCIDLSGIFGQLLNVPVISEGLKVYKELINKVSEVEKTAKESVKKVVGPVIEKVKSFIPSVGSGGGGGLDLSKAQDILKKINDLRKWIPLVITEPFSPLWLVDLLSVDNITAPAIANAIHTLISSFSPPLGLLACPFLTQELIKRNLLPRELTVKGVSVLDLEFICVGYWGHGYPRIGVVRHDDPYIARLLALARFHHLFSKTFPIIPVPISMDPGVMKYQIWSPFVSGCFGIGRWGVPTLEDIKDLTDTDKLVERFKSIGWQTITSMMTRMVKEGERKMMVIVWKKEEKCCC</sequence>